<reference evidence="2 3" key="1">
    <citation type="submission" date="2019-09" db="EMBL/GenBank/DDBJ databases">
        <title>Sulfurimonas gotlandica sp. nov., a chemoautotrophic and psychrotolerant epsilonproteobacterium isolated from a pelagic redoxcline, and an emended description of the genus Sulfurimonas.</title>
        <authorList>
            <person name="Wang S."/>
            <person name="Jiang L."/>
            <person name="Shao S."/>
        </authorList>
    </citation>
    <scope>NUCLEOTIDE SEQUENCE [LARGE SCALE GENOMIC DNA]</scope>
    <source>
        <strain evidence="2 3">GYSZ_1</strain>
    </source>
</reference>
<protein>
    <submittedName>
        <fullName evidence="2">DnaJ domain-containing protein</fullName>
    </submittedName>
</protein>
<keyword evidence="3" id="KW-1185">Reference proteome</keyword>
<feature type="domain" description="J" evidence="1">
    <location>
        <begin position="21"/>
        <end position="87"/>
    </location>
</feature>
<dbReference type="PROSITE" id="PS50076">
    <property type="entry name" value="DNAJ_2"/>
    <property type="match status" value="1"/>
</dbReference>
<accession>A0A5P8P3V4</accession>
<organism evidence="2 3">
    <name type="scientific">Sulfurimonas lithotrophica</name>
    <dbReference type="NCBI Taxonomy" id="2590022"/>
    <lineage>
        <taxon>Bacteria</taxon>
        <taxon>Pseudomonadati</taxon>
        <taxon>Campylobacterota</taxon>
        <taxon>Epsilonproteobacteria</taxon>
        <taxon>Campylobacterales</taxon>
        <taxon>Sulfurimonadaceae</taxon>
        <taxon>Sulfurimonas</taxon>
    </lineage>
</organism>
<dbReference type="Proteomes" id="UP000326944">
    <property type="component" value="Chromosome"/>
</dbReference>
<dbReference type="Pfam" id="PF00226">
    <property type="entry name" value="DnaJ"/>
    <property type="match status" value="1"/>
</dbReference>
<dbReference type="EMBL" id="CP043617">
    <property type="protein sequence ID" value="QFR50346.1"/>
    <property type="molecule type" value="Genomic_DNA"/>
</dbReference>
<proteinExistence type="predicted"/>
<gene>
    <name evidence="2" type="ORF">FJR48_11660</name>
</gene>
<dbReference type="RefSeq" id="WP_152308294.1">
    <property type="nucleotide sequence ID" value="NZ_CP043617.1"/>
</dbReference>
<dbReference type="InterPro" id="IPR001623">
    <property type="entry name" value="DnaJ_domain"/>
</dbReference>
<name>A0A5P8P3V4_9BACT</name>
<evidence type="ECO:0000313" key="3">
    <source>
        <dbReference type="Proteomes" id="UP000326944"/>
    </source>
</evidence>
<evidence type="ECO:0000313" key="2">
    <source>
        <dbReference type="EMBL" id="QFR50346.1"/>
    </source>
</evidence>
<dbReference type="InterPro" id="IPR036869">
    <property type="entry name" value="J_dom_sf"/>
</dbReference>
<dbReference type="CDD" id="cd06257">
    <property type="entry name" value="DnaJ"/>
    <property type="match status" value="1"/>
</dbReference>
<sequence length="105" mass="12415">MLINKSKGFIIFSVTYKEFEKAVETLGLIGVETKEGVKKRYQKLSREFHPDMPEGSTEKFQEINKAYKILIKYIDNFRFRFTKEEFGNQHPFSVDDDSNHHHIAK</sequence>
<dbReference type="OrthoDB" id="9779889at2"/>
<dbReference type="SUPFAM" id="SSF46565">
    <property type="entry name" value="Chaperone J-domain"/>
    <property type="match status" value="1"/>
</dbReference>
<dbReference type="KEGG" id="sulg:FJR48_11660"/>
<dbReference type="Gene3D" id="1.10.287.110">
    <property type="entry name" value="DnaJ domain"/>
    <property type="match status" value="1"/>
</dbReference>
<dbReference type="SMART" id="SM00271">
    <property type="entry name" value="DnaJ"/>
    <property type="match status" value="1"/>
</dbReference>
<dbReference type="AlphaFoldDB" id="A0A5P8P3V4"/>
<evidence type="ECO:0000259" key="1">
    <source>
        <dbReference type="PROSITE" id="PS50076"/>
    </source>
</evidence>